<sequence>MIALLIVCVFFNALVWERIIVGGRSVSRPTDSVMAGLRCVVCLVLVVSTLVWLRVSAQQCGQVQVLKQGLIFGGTASTPGMWPWHVALFHLESRTRTAYKCGGTIINRDTVLTAYHCVVEGTRSIAPARLVVRAGVHDLDVISSYMQQIRVFDIGVPSGASASTFNDDIAILKLNAQFTYDDYVQPVCIRSVPQDIGQLVGAFGTVVGWGWTEQNSTSSTLRQANIPVASAEDCLKSDRALFSQVLTTKVYCAGSRNGTSSCNGDSGGGMFFRMGGYWFLRGITSFSSLDENLSGICNSRGYVGYTDVAKYLDWLREQRIPFLDPITKHSKPVTSVDGTTLLRLTVDPKTKMFLQQHKSNAIVLRVKLNGRKAESLFQ</sequence>
<dbReference type="GO" id="GO:0005576">
    <property type="term" value="C:extracellular region"/>
    <property type="evidence" value="ECO:0007669"/>
    <property type="project" value="UniProtKB-SubCell"/>
</dbReference>
<feature type="transmembrane region" description="Helical" evidence="2">
    <location>
        <begin position="33"/>
        <end position="53"/>
    </location>
</feature>
<dbReference type="PRINTS" id="PR00722">
    <property type="entry name" value="CHYMOTRYPSIN"/>
</dbReference>
<evidence type="ECO:0000313" key="4">
    <source>
        <dbReference type="EnsemblMetazoa" id="AFAF019161-PA"/>
    </source>
</evidence>
<dbReference type="STRING" id="69004.A0A182QY24"/>
<dbReference type="CDD" id="cd00190">
    <property type="entry name" value="Tryp_SPc"/>
    <property type="match status" value="1"/>
</dbReference>
<dbReference type="InterPro" id="IPR043504">
    <property type="entry name" value="Peptidase_S1_PA_chymotrypsin"/>
</dbReference>
<dbReference type="PANTHER" id="PTHR24260:SF136">
    <property type="entry name" value="GH08193P-RELATED"/>
    <property type="match status" value="1"/>
</dbReference>
<dbReference type="Proteomes" id="UP000075886">
    <property type="component" value="Unassembled WGS sequence"/>
</dbReference>
<dbReference type="InterPro" id="IPR051333">
    <property type="entry name" value="CLIP_Serine_Protease"/>
</dbReference>
<reference evidence="5" key="1">
    <citation type="submission" date="2014-01" db="EMBL/GenBank/DDBJ databases">
        <title>The Genome Sequence of Anopheles farauti FAR1 (V2).</title>
        <authorList>
            <consortium name="The Broad Institute Genomics Platform"/>
            <person name="Neafsey D.E."/>
            <person name="Besansky N."/>
            <person name="Howell P."/>
            <person name="Walton C."/>
            <person name="Young S.K."/>
            <person name="Zeng Q."/>
            <person name="Gargeya S."/>
            <person name="Fitzgerald M."/>
            <person name="Haas B."/>
            <person name="Abouelleil A."/>
            <person name="Allen A.W."/>
            <person name="Alvarado L."/>
            <person name="Arachchi H.M."/>
            <person name="Berlin A.M."/>
            <person name="Chapman S.B."/>
            <person name="Gainer-Dewar J."/>
            <person name="Goldberg J."/>
            <person name="Griggs A."/>
            <person name="Gujja S."/>
            <person name="Hansen M."/>
            <person name="Howarth C."/>
            <person name="Imamovic A."/>
            <person name="Ireland A."/>
            <person name="Larimer J."/>
            <person name="McCowan C."/>
            <person name="Murphy C."/>
            <person name="Pearson M."/>
            <person name="Poon T.W."/>
            <person name="Priest M."/>
            <person name="Roberts A."/>
            <person name="Saif S."/>
            <person name="Shea T."/>
            <person name="Sisk P."/>
            <person name="Sykes S."/>
            <person name="Wortman J."/>
            <person name="Nusbaum C."/>
            <person name="Birren B."/>
        </authorList>
    </citation>
    <scope>NUCLEOTIDE SEQUENCE [LARGE SCALE GENOMIC DNA]</scope>
    <source>
        <strain evidence="5">FAR1</strain>
    </source>
</reference>
<evidence type="ECO:0000259" key="3">
    <source>
        <dbReference type="PROSITE" id="PS50240"/>
    </source>
</evidence>
<dbReference type="InterPro" id="IPR001254">
    <property type="entry name" value="Trypsin_dom"/>
</dbReference>
<dbReference type="AlphaFoldDB" id="A0A182QY24"/>
<dbReference type="Pfam" id="PF00089">
    <property type="entry name" value="Trypsin"/>
    <property type="match status" value="1"/>
</dbReference>
<name>A0A182QY24_9DIPT</name>
<dbReference type="PROSITE" id="PS50240">
    <property type="entry name" value="TRYPSIN_DOM"/>
    <property type="match status" value="1"/>
</dbReference>
<proteinExistence type="inferred from homology"/>
<protein>
    <recommendedName>
        <fullName evidence="3">Peptidase S1 domain-containing protein</fullName>
    </recommendedName>
</protein>
<reference evidence="4" key="2">
    <citation type="submission" date="2020-05" db="UniProtKB">
        <authorList>
            <consortium name="EnsemblMetazoa"/>
        </authorList>
    </citation>
    <scope>IDENTIFICATION</scope>
    <source>
        <strain evidence="4">FAR1</strain>
    </source>
</reference>
<keyword evidence="2" id="KW-1133">Transmembrane helix</keyword>
<accession>A0A182QY24</accession>
<dbReference type="InterPro" id="IPR001314">
    <property type="entry name" value="Peptidase_S1A"/>
</dbReference>
<dbReference type="VEuPathDB" id="VectorBase:AFAF019161"/>
<keyword evidence="2" id="KW-0812">Transmembrane</keyword>
<keyword evidence="2" id="KW-0472">Membrane</keyword>
<organism evidence="4 5">
    <name type="scientific">Anopheles farauti</name>
    <dbReference type="NCBI Taxonomy" id="69004"/>
    <lineage>
        <taxon>Eukaryota</taxon>
        <taxon>Metazoa</taxon>
        <taxon>Ecdysozoa</taxon>
        <taxon>Arthropoda</taxon>
        <taxon>Hexapoda</taxon>
        <taxon>Insecta</taxon>
        <taxon>Pterygota</taxon>
        <taxon>Neoptera</taxon>
        <taxon>Endopterygota</taxon>
        <taxon>Diptera</taxon>
        <taxon>Nematocera</taxon>
        <taxon>Culicoidea</taxon>
        <taxon>Culicidae</taxon>
        <taxon>Anophelinae</taxon>
        <taxon>Anopheles</taxon>
    </lineage>
</organism>
<feature type="domain" description="Peptidase S1" evidence="3">
    <location>
        <begin position="71"/>
        <end position="320"/>
    </location>
</feature>
<dbReference type="Gene3D" id="2.40.10.10">
    <property type="entry name" value="Trypsin-like serine proteases"/>
    <property type="match status" value="1"/>
</dbReference>
<evidence type="ECO:0000313" key="5">
    <source>
        <dbReference type="Proteomes" id="UP000075886"/>
    </source>
</evidence>
<evidence type="ECO:0000256" key="1">
    <source>
        <dbReference type="ARBA" id="ARBA00024195"/>
    </source>
</evidence>
<dbReference type="SUPFAM" id="SSF50494">
    <property type="entry name" value="Trypsin-like serine proteases"/>
    <property type="match status" value="1"/>
</dbReference>
<dbReference type="SMART" id="SM00020">
    <property type="entry name" value="Tryp_SPc"/>
    <property type="match status" value="1"/>
</dbReference>
<keyword evidence="5" id="KW-1185">Reference proteome</keyword>
<dbReference type="InterPro" id="IPR009003">
    <property type="entry name" value="Peptidase_S1_PA"/>
</dbReference>
<dbReference type="PANTHER" id="PTHR24260">
    <property type="match status" value="1"/>
</dbReference>
<evidence type="ECO:0000256" key="2">
    <source>
        <dbReference type="SAM" id="Phobius"/>
    </source>
</evidence>
<dbReference type="GO" id="GO:0006508">
    <property type="term" value="P:proteolysis"/>
    <property type="evidence" value="ECO:0007669"/>
    <property type="project" value="UniProtKB-KW"/>
</dbReference>
<dbReference type="EnsemblMetazoa" id="AFAF019161-RA">
    <property type="protein sequence ID" value="AFAF019161-PA"/>
    <property type="gene ID" value="AFAF019161"/>
</dbReference>
<dbReference type="EMBL" id="AXCN02000493">
    <property type="status" value="NOT_ANNOTATED_CDS"/>
    <property type="molecule type" value="Genomic_DNA"/>
</dbReference>
<dbReference type="GO" id="GO:0004252">
    <property type="term" value="F:serine-type endopeptidase activity"/>
    <property type="evidence" value="ECO:0007669"/>
    <property type="project" value="InterPro"/>
</dbReference>
<comment type="similarity">
    <text evidence="1">Belongs to the peptidase S1 family. CLIP subfamily.</text>
</comment>